<dbReference type="SUPFAM" id="SSF103481">
    <property type="entry name" value="Multidrug resistance efflux transporter EmrE"/>
    <property type="match status" value="1"/>
</dbReference>
<evidence type="ECO:0000256" key="8">
    <source>
        <dbReference type="ARBA" id="ARBA00022741"/>
    </source>
</evidence>
<evidence type="ECO:0000256" key="14">
    <source>
        <dbReference type="ARBA" id="ARBA00033033"/>
    </source>
</evidence>
<evidence type="ECO:0000256" key="10">
    <source>
        <dbReference type="ARBA" id="ARBA00022917"/>
    </source>
</evidence>
<keyword evidence="13" id="KW-0030">Aminoacyl-tRNA synthetase</keyword>
<keyword evidence="8" id="KW-0547">Nucleotide-binding</keyword>
<keyword evidence="7 16" id="KW-0812">Transmembrane</keyword>
<dbReference type="GO" id="GO:0022857">
    <property type="term" value="F:transmembrane transporter activity"/>
    <property type="evidence" value="ECO:0007669"/>
    <property type="project" value="InterPro"/>
</dbReference>
<keyword evidence="11 16" id="KW-1133">Transmembrane helix</keyword>
<name>A0A915DHM2_9BILA</name>
<evidence type="ECO:0000256" key="13">
    <source>
        <dbReference type="ARBA" id="ARBA00023146"/>
    </source>
</evidence>
<feature type="transmembrane region" description="Helical" evidence="16">
    <location>
        <begin position="161"/>
        <end position="182"/>
    </location>
</feature>
<organism evidence="18 19">
    <name type="scientific">Ditylenchus dipsaci</name>
    <dbReference type="NCBI Taxonomy" id="166011"/>
    <lineage>
        <taxon>Eukaryota</taxon>
        <taxon>Metazoa</taxon>
        <taxon>Ecdysozoa</taxon>
        <taxon>Nematoda</taxon>
        <taxon>Chromadorea</taxon>
        <taxon>Rhabditida</taxon>
        <taxon>Tylenchina</taxon>
        <taxon>Tylenchomorpha</taxon>
        <taxon>Sphaerularioidea</taxon>
        <taxon>Anguinidae</taxon>
        <taxon>Anguininae</taxon>
        <taxon>Ditylenchus</taxon>
    </lineage>
</organism>
<keyword evidence="10" id="KW-0648">Protein biosynthesis</keyword>
<evidence type="ECO:0000313" key="18">
    <source>
        <dbReference type="Proteomes" id="UP000887574"/>
    </source>
</evidence>
<dbReference type="GO" id="GO:0016020">
    <property type="term" value="C:membrane"/>
    <property type="evidence" value="ECO:0007669"/>
    <property type="project" value="UniProtKB-SubCell"/>
</dbReference>
<dbReference type="Pfam" id="PF00750">
    <property type="entry name" value="tRNA-synt_1d"/>
    <property type="match status" value="1"/>
</dbReference>
<keyword evidence="6" id="KW-0436">Ligase</keyword>
<dbReference type="InterPro" id="IPR037185">
    <property type="entry name" value="EmrE-like"/>
</dbReference>
<dbReference type="PANTHER" id="PTHR13146">
    <property type="match status" value="1"/>
</dbReference>
<evidence type="ECO:0000256" key="1">
    <source>
        <dbReference type="ARBA" id="ARBA00004141"/>
    </source>
</evidence>
<evidence type="ECO:0000256" key="2">
    <source>
        <dbReference type="ARBA" id="ARBA00005594"/>
    </source>
</evidence>
<dbReference type="Gene3D" id="1.10.730.10">
    <property type="entry name" value="Isoleucyl-tRNA Synthetase, Domain 1"/>
    <property type="match status" value="1"/>
</dbReference>
<feature type="transmembrane region" description="Helical" evidence="16">
    <location>
        <begin position="137"/>
        <end position="154"/>
    </location>
</feature>
<dbReference type="Pfam" id="PF05746">
    <property type="entry name" value="DALR_1"/>
    <property type="match status" value="1"/>
</dbReference>
<keyword evidence="5" id="KW-0813">Transport</keyword>
<dbReference type="GO" id="GO:0004814">
    <property type="term" value="F:arginine-tRNA ligase activity"/>
    <property type="evidence" value="ECO:0007669"/>
    <property type="project" value="UniProtKB-EC"/>
</dbReference>
<comment type="subcellular location">
    <subcellularLocation>
        <location evidence="1">Membrane</location>
        <topology evidence="1">Multi-pass membrane protein</topology>
    </subcellularLocation>
</comment>
<dbReference type="InterPro" id="IPR014729">
    <property type="entry name" value="Rossmann-like_a/b/a_fold"/>
</dbReference>
<evidence type="ECO:0000313" key="19">
    <source>
        <dbReference type="WBParaSite" id="jg20004.1"/>
    </source>
</evidence>
<dbReference type="GO" id="GO:0006420">
    <property type="term" value="P:arginyl-tRNA aminoacylation"/>
    <property type="evidence" value="ECO:0007669"/>
    <property type="project" value="InterPro"/>
</dbReference>
<evidence type="ECO:0000256" key="3">
    <source>
        <dbReference type="ARBA" id="ARBA00007863"/>
    </source>
</evidence>
<evidence type="ECO:0000256" key="11">
    <source>
        <dbReference type="ARBA" id="ARBA00022989"/>
    </source>
</evidence>
<dbReference type="EC" id="6.1.1.19" evidence="4"/>
<feature type="transmembrane region" description="Helical" evidence="16">
    <location>
        <begin position="48"/>
        <end position="71"/>
    </location>
</feature>
<feature type="domain" description="DALR anticodon binding" evidence="17">
    <location>
        <begin position="1018"/>
        <end position="1142"/>
    </location>
</feature>
<dbReference type="Gene3D" id="3.40.50.620">
    <property type="entry name" value="HUPs"/>
    <property type="match status" value="2"/>
</dbReference>
<dbReference type="InterPro" id="IPR008909">
    <property type="entry name" value="DALR_anticod-bd"/>
</dbReference>
<accession>A0A915DHM2</accession>
<proteinExistence type="inferred from homology"/>
<dbReference type="PANTHER" id="PTHR13146:SF0">
    <property type="entry name" value="SOLUTE CARRIER FAMILY 35 MEMBER F6"/>
    <property type="match status" value="1"/>
</dbReference>
<feature type="transmembrane region" description="Helical" evidence="16">
    <location>
        <begin position="12"/>
        <end position="33"/>
    </location>
</feature>
<reference evidence="19" key="1">
    <citation type="submission" date="2022-11" db="UniProtKB">
        <authorList>
            <consortium name="WormBaseParasite"/>
        </authorList>
    </citation>
    <scope>IDENTIFICATION</scope>
</reference>
<evidence type="ECO:0000256" key="12">
    <source>
        <dbReference type="ARBA" id="ARBA00023136"/>
    </source>
</evidence>
<protein>
    <recommendedName>
        <fullName evidence="4">arginine--tRNA ligase</fullName>
        <ecNumber evidence="4">6.1.1.19</ecNumber>
    </recommendedName>
    <alternativeName>
        <fullName evidence="14">Arginyl-tRNA synthetase</fullName>
    </alternativeName>
</protein>
<comment type="similarity">
    <text evidence="3">Belongs to the SLC35F solute transporter family.</text>
</comment>
<evidence type="ECO:0000259" key="17">
    <source>
        <dbReference type="SMART" id="SM00836"/>
    </source>
</evidence>
<evidence type="ECO:0000256" key="16">
    <source>
        <dbReference type="SAM" id="Phobius"/>
    </source>
</evidence>
<dbReference type="WBParaSite" id="jg20004.1">
    <property type="protein sequence ID" value="jg20004.1"/>
    <property type="gene ID" value="jg20004"/>
</dbReference>
<dbReference type="GO" id="GO:0005524">
    <property type="term" value="F:ATP binding"/>
    <property type="evidence" value="ECO:0007669"/>
    <property type="project" value="UniProtKB-KW"/>
</dbReference>
<evidence type="ECO:0000256" key="6">
    <source>
        <dbReference type="ARBA" id="ARBA00022598"/>
    </source>
</evidence>
<dbReference type="PRINTS" id="PR01038">
    <property type="entry name" value="TRNASYNTHARG"/>
</dbReference>
<dbReference type="InterPro" id="IPR009262">
    <property type="entry name" value="SLC35_F1/F2/F6"/>
</dbReference>
<dbReference type="Proteomes" id="UP000887574">
    <property type="component" value="Unplaced"/>
</dbReference>
<evidence type="ECO:0000256" key="9">
    <source>
        <dbReference type="ARBA" id="ARBA00022840"/>
    </source>
</evidence>
<dbReference type="InterPro" id="IPR001412">
    <property type="entry name" value="aa-tRNA-synth_I_CS"/>
</dbReference>
<dbReference type="InterPro" id="IPR009080">
    <property type="entry name" value="tRNAsynth_Ia_anticodon-bd"/>
</dbReference>
<feature type="transmembrane region" description="Helical" evidence="16">
    <location>
        <begin position="104"/>
        <end position="125"/>
    </location>
</feature>
<dbReference type="Pfam" id="PF06918">
    <property type="entry name" value="DUF1280"/>
    <property type="match status" value="1"/>
</dbReference>
<feature type="transmembrane region" description="Helical" evidence="16">
    <location>
        <begin position="194"/>
        <end position="214"/>
    </location>
</feature>
<dbReference type="AlphaFoldDB" id="A0A915DHM2"/>
<dbReference type="InterPro" id="IPR001278">
    <property type="entry name" value="Arg-tRNA-ligase"/>
</dbReference>
<dbReference type="InterPro" id="IPR035684">
    <property type="entry name" value="ArgRS_core"/>
</dbReference>
<keyword evidence="9" id="KW-0067">ATP-binding</keyword>
<dbReference type="Pfam" id="PF06027">
    <property type="entry name" value="SLC35F"/>
    <property type="match status" value="1"/>
</dbReference>
<dbReference type="SMART" id="SM00836">
    <property type="entry name" value="DALR_1"/>
    <property type="match status" value="1"/>
</dbReference>
<dbReference type="PROSITE" id="PS00178">
    <property type="entry name" value="AA_TRNA_LIGASE_I"/>
    <property type="match status" value="1"/>
</dbReference>
<evidence type="ECO:0000256" key="15">
    <source>
        <dbReference type="ARBA" id="ARBA00049339"/>
    </source>
</evidence>
<feature type="transmembrane region" description="Helical" evidence="16">
    <location>
        <begin position="281"/>
        <end position="300"/>
    </location>
</feature>
<dbReference type="SUPFAM" id="SSF52374">
    <property type="entry name" value="Nucleotidylyl transferase"/>
    <property type="match status" value="1"/>
</dbReference>
<comment type="similarity">
    <text evidence="2">Belongs to the class-I aminoacyl-tRNA synthetase family.</text>
</comment>
<evidence type="ECO:0000256" key="7">
    <source>
        <dbReference type="ARBA" id="ARBA00022692"/>
    </source>
</evidence>
<keyword evidence="18" id="KW-1185">Reference proteome</keyword>
<feature type="transmembrane region" description="Helical" evidence="16">
    <location>
        <begin position="226"/>
        <end position="251"/>
    </location>
</feature>
<dbReference type="InterPro" id="IPR009689">
    <property type="entry name" value="DUF1280"/>
</dbReference>
<comment type="catalytic activity">
    <reaction evidence="15">
        <text>tRNA(Arg) + L-arginine + ATP = L-arginyl-tRNA(Arg) + AMP + diphosphate</text>
        <dbReference type="Rhea" id="RHEA:20301"/>
        <dbReference type="Rhea" id="RHEA-COMP:9658"/>
        <dbReference type="Rhea" id="RHEA-COMP:9673"/>
        <dbReference type="ChEBI" id="CHEBI:30616"/>
        <dbReference type="ChEBI" id="CHEBI:32682"/>
        <dbReference type="ChEBI" id="CHEBI:33019"/>
        <dbReference type="ChEBI" id="CHEBI:78442"/>
        <dbReference type="ChEBI" id="CHEBI:78513"/>
        <dbReference type="ChEBI" id="CHEBI:456215"/>
        <dbReference type="EC" id="6.1.1.19"/>
    </reaction>
</comment>
<dbReference type="SUPFAM" id="SSF47323">
    <property type="entry name" value="Anticodon-binding domain of a subclass of class I aminoacyl-tRNA synthetases"/>
    <property type="match status" value="1"/>
</dbReference>
<evidence type="ECO:0000256" key="4">
    <source>
        <dbReference type="ARBA" id="ARBA00012837"/>
    </source>
</evidence>
<keyword evidence="12 16" id="KW-0472">Membrane</keyword>
<sequence length="1142" mass="128522">MPFSIDETSTGFSVFIAILMVVSGSMNTIAAKWADSIEVNGVLFDHPFFQATCMFVGELSCLVVYFIIYFIRKHYWQRRHAVGESGAVLELDDELAEEPTLPKFSALIFLPPACCDVVATSLMYIGLNLTTASSYQMLRGAVIIFTGLLSVAFLRTRLQAFKWLGMAFVTAGLVVVGVSDIMFDDNPHDDMNAIITGDLLIVMAQIIVAIQMVTEQKFVLQYDVPPLLAVGLEGLFGLAIISFLMIPMYFIHVPATFSKNPEFRLEDVIFAFQEMYAKPQILMALLLTIVSIAFFNFAGVSVTKRLSATSRMVLDSVRTLIIWMVCIPLFGEKFIALQLLGFALLILGMFVYNDIFSDLSATKRICQRLGIVSPIKPTKPNLILSPMEDLRLCSGKLSWSQRNGKDIFAPTHKVRNLLQDYTGQLLFESTAVDGVPYVWISNIKDVLEQRMRRLQENRNLDFGGNFKGKLFLCLVGNVRKANSFNSLLLVSLFDDDDGYSNLSNLQPVFHQLKFNKLIGHDVVWYLTGDLKFIGALYGHLGSASVYPCIFCEAEPNQAWYQSFTGNHVRKLLTGDGPHKIAQAVCCNEKHEGYEQLLTLLGQIQSMAESTFLSNEQVIVLGKWTDEFFLCLKEKFPDASITPNRAKVVKRAVVQKESSQAMLHQLRSILQSSNLCKDALSKKSINKLKVVIDFSSPNIAKTFHMGNLRFIRGTLLGNFIQKIYRCAGHEVISINYLGDWGKQFAILGTYWDILKDRPSEEQWKDMSSRRKVEFLTKCYANANTHINSNPKLSERVHALFGQMEASLMSNPSSADCELPAIQLWQEWRAFSKDYLNGFYQQFGIEFSEWDCESAHVLEAQALSSQPVVLRKSDKSTLYLTRDLGAIHSRHRRFDADQYMYVVDSSQRNHFAQLKEILSLVKKEELSEKIKHISYGRVIGLSTRGGKNDSVDFLIESGELEAKSFLEQSPTIKLKSEELPVTSQKVSRSIIIYESLRRKKFVEHTFSFRDSFSEHSGLSIQEKYSRINSMELANCDVMDVVNARMRNGDFGKLKLEATALATDLAKLLGEFDDAVLSAYEQCEPAVITAHLMKLAVQCGRSSRSLKVKGEPEAIAVPRMMLFAATKKVLGEGMKMLGIEPLPKL</sequence>
<evidence type="ECO:0000256" key="5">
    <source>
        <dbReference type="ARBA" id="ARBA00022448"/>
    </source>
</evidence>